<keyword evidence="3" id="KW-1185">Reference proteome</keyword>
<proteinExistence type="predicted"/>
<organism evidence="2 3">
    <name type="scientific">Paraconiothyrium brasiliense</name>
    <dbReference type="NCBI Taxonomy" id="300254"/>
    <lineage>
        <taxon>Eukaryota</taxon>
        <taxon>Fungi</taxon>
        <taxon>Dikarya</taxon>
        <taxon>Ascomycota</taxon>
        <taxon>Pezizomycotina</taxon>
        <taxon>Dothideomycetes</taxon>
        <taxon>Pleosporomycetidae</taxon>
        <taxon>Pleosporales</taxon>
        <taxon>Massarineae</taxon>
        <taxon>Didymosphaeriaceae</taxon>
        <taxon>Paraconiothyrium</taxon>
    </lineage>
</organism>
<dbReference type="SUPFAM" id="SSF54909">
    <property type="entry name" value="Dimeric alpha+beta barrel"/>
    <property type="match status" value="1"/>
</dbReference>
<dbReference type="Gene3D" id="3.30.70.100">
    <property type="match status" value="1"/>
</dbReference>
<evidence type="ECO:0000313" key="3">
    <source>
        <dbReference type="Proteomes" id="UP001521785"/>
    </source>
</evidence>
<dbReference type="Proteomes" id="UP001521785">
    <property type="component" value="Unassembled WGS sequence"/>
</dbReference>
<evidence type="ECO:0008006" key="4">
    <source>
        <dbReference type="Google" id="ProtNLM"/>
    </source>
</evidence>
<name>A0ABR3QHL8_9PLEO</name>
<protein>
    <recommendedName>
        <fullName evidence="4">DUF1330 domain-containing protein</fullName>
    </recommendedName>
</protein>
<feature type="region of interest" description="Disordered" evidence="1">
    <location>
        <begin position="365"/>
        <end position="396"/>
    </location>
</feature>
<dbReference type="EMBL" id="JAKJXO020000023">
    <property type="protein sequence ID" value="KAL1591652.1"/>
    <property type="molecule type" value="Genomic_DNA"/>
</dbReference>
<evidence type="ECO:0000256" key="1">
    <source>
        <dbReference type="SAM" id="MobiDB-lite"/>
    </source>
</evidence>
<accession>A0ABR3QHL8</accession>
<dbReference type="InterPro" id="IPR011008">
    <property type="entry name" value="Dimeric_a/b-barrel"/>
</dbReference>
<comment type="caution">
    <text evidence="2">The sequence shown here is derived from an EMBL/GenBank/DDBJ whole genome shotgun (WGS) entry which is preliminary data.</text>
</comment>
<evidence type="ECO:0000313" key="2">
    <source>
        <dbReference type="EMBL" id="KAL1591652.1"/>
    </source>
</evidence>
<reference evidence="2 3" key="1">
    <citation type="submission" date="2024-02" db="EMBL/GenBank/DDBJ databases">
        <title>De novo assembly and annotation of 12 fungi associated with fruit tree decline syndrome in Ontario, Canada.</title>
        <authorList>
            <person name="Sulman M."/>
            <person name="Ellouze W."/>
            <person name="Ilyukhin E."/>
        </authorList>
    </citation>
    <scope>NUCLEOTIDE SEQUENCE [LARGE SCALE GENOMIC DNA]</scope>
    <source>
        <strain evidence="2 3">M42-189</strain>
    </source>
</reference>
<sequence>MLNLWRYRENAVYAPEHAHLAGDPCTGRQAMQRYVSVLRSGLIPAGAEVAFSSVPVVNVIAAEGERWDFVAINKYPNLESFKSMIESKRYKEEALPHRLAGQEDTKLIMLDKAESKEFPEETFNKTVDEFCTVAGMPWSNNSWRVDSTGKNATSQPAKRSLWQAAQDLILNHREETSDQTTLELLWTPTDVLDLTCSLTCKEALSKLAFSNCTSMSGVPDGRMGAGGGIYIGCGSYSFSIDQPKSKAKITCRNSELSAPQHDNESQGAISVKTAINQWCDDNDGKQVTATDNVYQRYGITGLGVSDRSSFWLRGSLSCGNTETMHKEDCKKSLLDGMAQCDPDGKETHGETASVDCLDYSLDLSGVTQDDNPPWDEKHQYPPPENAPSGRDDHGANNVMCDTRAQPGRPLTEDQTNEAIAAYCKDEVVVPGFGAHWSNMFNYPPEGQAQFYKDDSLTMHLTMGAEAIDNKDGNEYYQDTAWCE</sequence>
<gene>
    <name evidence="2" type="ORF">SLS60_011650</name>
</gene>